<dbReference type="EMBL" id="CP096246">
    <property type="protein sequence ID" value="WFG96514.1"/>
    <property type="molecule type" value="Genomic_DNA"/>
</dbReference>
<name>A0AAX3SZF7_SPICI</name>
<evidence type="ECO:0000313" key="3">
    <source>
        <dbReference type="Proteomes" id="UP001214629"/>
    </source>
</evidence>
<dbReference type="RefSeq" id="WP_277938820.1">
    <property type="nucleotide sequence ID" value="NZ_CP096246.1"/>
</dbReference>
<accession>A0AAX3SZF7</accession>
<proteinExistence type="predicted"/>
<protein>
    <submittedName>
        <fullName evidence="2">Uncharacterized protein</fullName>
    </submittedName>
</protein>
<gene>
    <name evidence="2" type="ORF">M0C40_00410</name>
</gene>
<dbReference type="Proteomes" id="UP001214629">
    <property type="component" value="Chromosome"/>
</dbReference>
<dbReference type="AlphaFoldDB" id="A0AAX3SZF7"/>
<evidence type="ECO:0000313" key="2">
    <source>
        <dbReference type="EMBL" id="WFG96514.1"/>
    </source>
</evidence>
<evidence type="ECO:0000256" key="1">
    <source>
        <dbReference type="SAM" id="Coils"/>
    </source>
</evidence>
<feature type="coiled-coil region" evidence="1">
    <location>
        <begin position="4"/>
        <end position="31"/>
    </location>
</feature>
<sequence length="132" mass="16008">MNFREVKEFERNKLENEINNLFDEYKSSKDNIKEFSKIKIISDDYDGLIYEIKQYLKYENNFTDYEINQLTKYLDLAEKMKYYKIITTIPSAKESDFKNMSLIEQEFNEMVFKINPIMQKGYDLVSSLEREL</sequence>
<reference evidence="2 3" key="1">
    <citation type="submission" date="2022-04" db="EMBL/GenBank/DDBJ databases">
        <title>Whole genome of Spiroplasma citri.</title>
        <authorList>
            <person name="Khanchezar A."/>
            <person name="Izadpanah K."/>
            <person name="Taghavi M."/>
            <person name="Ghorbani A."/>
            <person name="Beven L."/>
        </authorList>
    </citation>
    <scope>NUCLEOTIDE SEQUENCE [LARGE SCALE GENOMIC DNA]</scope>
    <source>
        <strain evidence="2 3">D4</strain>
    </source>
</reference>
<keyword evidence="1" id="KW-0175">Coiled coil</keyword>
<keyword evidence="3" id="KW-1185">Reference proteome</keyword>
<organism evidence="2 3">
    <name type="scientific">Spiroplasma citri</name>
    <dbReference type="NCBI Taxonomy" id="2133"/>
    <lineage>
        <taxon>Bacteria</taxon>
        <taxon>Bacillati</taxon>
        <taxon>Mycoplasmatota</taxon>
        <taxon>Mollicutes</taxon>
        <taxon>Entomoplasmatales</taxon>
        <taxon>Spiroplasmataceae</taxon>
        <taxon>Spiroplasma</taxon>
    </lineage>
</organism>